<keyword evidence="13" id="KW-0234">DNA repair</keyword>
<keyword evidence="7 16" id="KW-0347">Helicase</keyword>
<comment type="caution">
    <text evidence="16">The sequence shown here is derived from an EMBL/GenBank/DDBJ whole genome shotgun (WGS) entry which is preliminary data.</text>
</comment>
<keyword evidence="9" id="KW-0067">ATP-binding</keyword>
<reference evidence="16 17" key="1">
    <citation type="journal article" date="2021" name="Sci. Rep.">
        <title>The distribution of antibiotic resistance genes in chicken gut microbiota commensals.</title>
        <authorList>
            <person name="Juricova H."/>
            <person name="Matiasovicova J."/>
            <person name="Kubasova T."/>
            <person name="Cejkova D."/>
            <person name="Rychlik I."/>
        </authorList>
    </citation>
    <scope>NUCLEOTIDE SEQUENCE [LARGE SCALE GENOMIC DNA]</scope>
    <source>
        <strain evidence="16 17">An431b</strain>
    </source>
</reference>
<feature type="domain" description="PD-(D/E)XK endonuclease-like" evidence="14">
    <location>
        <begin position="755"/>
        <end position="1102"/>
    </location>
</feature>
<evidence type="ECO:0000313" key="16">
    <source>
        <dbReference type="EMBL" id="MBM6878705.1"/>
    </source>
</evidence>
<keyword evidence="8" id="KW-0269">Exonuclease</keyword>
<evidence type="ECO:0000256" key="3">
    <source>
        <dbReference type="ARBA" id="ARBA00022723"/>
    </source>
</evidence>
<dbReference type="GO" id="GO:0004386">
    <property type="term" value="F:helicase activity"/>
    <property type="evidence" value="ECO:0007669"/>
    <property type="project" value="UniProtKB-KW"/>
</dbReference>
<keyword evidence="11" id="KW-0411">Iron-sulfur</keyword>
<dbReference type="PANTHER" id="PTHR30591">
    <property type="entry name" value="RECBCD ENZYME SUBUNIT RECC"/>
    <property type="match status" value="1"/>
</dbReference>
<dbReference type="SUPFAM" id="SSF52540">
    <property type="entry name" value="P-loop containing nucleoside triphosphate hydrolases"/>
    <property type="match status" value="1"/>
</dbReference>
<evidence type="ECO:0000313" key="17">
    <source>
        <dbReference type="Proteomes" id="UP000729290"/>
    </source>
</evidence>
<keyword evidence="17" id="KW-1185">Reference proteome</keyword>
<name>A0ABS2GC21_9FIRM</name>
<proteinExistence type="predicted"/>
<evidence type="ECO:0000256" key="5">
    <source>
        <dbReference type="ARBA" id="ARBA00022763"/>
    </source>
</evidence>
<keyword evidence="5" id="KW-0227">DNA damage</keyword>
<evidence type="ECO:0000256" key="13">
    <source>
        <dbReference type="ARBA" id="ARBA00023204"/>
    </source>
</evidence>
<evidence type="ECO:0000256" key="8">
    <source>
        <dbReference type="ARBA" id="ARBA00022839"/>
    </source>
</evidence>
<feature type="domain" description="ATP-dependent helicase/deoxyribonuclease subunit B N-terminal" evidence="15">
    <location>
        <begin position="6"/>
        <end position="287"/>
    </location>
</feature>
<dbReference type="InterPro" id="IPR038726">
    <property type="entry name" value="PDDEXK_AddAB-type"/>
</dbReference>
<evidence type="ECO:0000256" key="12">
    <source>
        <dbReference type="ARBA" id="ARBA00023125"/>
    </source>
</evidence>
<dbReference type="Proteomes" id="UP000729290">
    <property type="component" value="Unassembled WGS sequence"/>
</dbReference>
<evidence type="ECO:0000259" key="15">
    <source>
        <dbReference type="Pfam" id="PF21445"/>
    </source>
</evidence>
<keyword evidence="12" id="KW-0238">DNA-binding</keyword>
<dbReference type="PANTHER" id="PTHR30591:SF1">
    <property type="entry name" value="RECBCD ENZYME SUBUNIT RECC"/>
    <property type="match status" value="1"/>
</dbReference>
<dbReference type="RefSeq" id="WP_205134358.1">
    <property type="nucleotide sequence ID" value="NZ_JACSNT010000017.1"/>
</dbReference>
<organism evidence="16 17">
    <name type="scientific">Anaerotignum lactatifermentans</name>
    <dbReference type="NCBI Taxonomy" id="160404"/>
    <lineage>
        <taxon>Bacteria</taxon>
        <taxon>Bacillati</taxon>
        <taxon>Bacillota</taxon>
        <taxon>Clostridia</taxon>
        <taxon>Lachnospirales</taxon>
        <taxon>Anaerotignaceae</taxon>
        <taxon>Anaerotignum</taxon>
    </lineage>
</organism>
<dbReference type="EMBL" id="JACSNV010000019">
    <property type="protein sequence ID" value="MBM6878705.1"/>
    <property type="molecule type" value="Genomic_DNA"/>
</dbReference>
<dbReference type="InterPro" id="IPR027417">
    <property type="entry name" value="P-loop_NTPase"/>
</dbReference>
<evidence type="ECO:0000256" key="9">
    <source>
        <dbReference type="ARBA" id="ARBA00022840"/>
    </source>
</evidence>
<evidence type="ECO:0000256" key="10">
    <source>
        <dbReference type="ARBA" id="ARBA00023004"/>
    </source>
</evidence>
<dbReference type="Pfam" id="PF21445">
    <property type="entry name" value="ADDB_N"/>
    <property type="match status" value="1"/>
</dbReference>
<keyword evidence="6" id="KW-0378">Hydrolase</keyword>
<evidence type="ECO:0000256" key="4">
    <source>
        <dbReference type="ARBA" id="ARBA00022741"/>
    </source>
</evidence>
<evidence type="ECO:0000256" key="7">
    <source>
        <dbReference type="ARBA" id="ARBA00022806"/>
    </source>
</evidence>
<keyword evidence="3" id="KW-0479">Metal-binding</keyword>
<dbReference type="Gene3D" id="3.90.320.10">
    <property type="match status" value="1"/>
</dbReference>
<keyword evidence="4" id="KW-0547">Nucleotide-binding</keyword>
<dbReference type="Pfam" id="PF12705">
    <property type="entry name" value="PDDEXK_1"/>
    <property type="match status" value="1"/>
</dbReference>
<dbReference type="InterPro" id="IPR014140">
    <property type="entry name" value="DNA_helicase_suAddB"/>
</dbReference>
<sequence>MPLRILAGAAGTGKTKYCMEEIIRAQAAHTGRQLYIVPEQFTSQAERDLTAMTKRRGILTAEVLSFGRLAYQILSKNGGSRVLLGDTGKQMALVKVLLSLREEMTYFRHMTDKQGFAQQLGMTITEFFRYGVTPELLAQMAEDEELSLPARGKLHDLAHIFQSYQEFLHRDYLSGDETLTLLSQTLEQSQPWADTEVWLDGFYGFTPQEYHVIAQLLRLAKRVTITLPLPERVYYVPFLPPHAAFYEPWRTKKSLISLAEETHTILERPLFFRQNFRAKTDSLRFLEENYFFVSGRKSPDHEGIHLCACPTRSEEVQYAAAQINRLVREKGLRYRDMAIVTNAMPLYESSLRGILPEYGIPCFIDTRRDISAHPLLALLRGLLDALGYDFGYEGIFSYLKSGLTGITQEETDLLENYVLAYGIKSYKWRKARWEWGFAPGEEEACDAMNQLKEKVLAPFSHFFRFQKGKTYPLKEFAQSLRLMLEELPVREQLSQWMEQEREKGNPQRAEEHRQILQIFLQVLEKAVEILGEEDVSLEEFSKILLAGLEQSTLGMIPPSADTLVAGDLERSRLPEIRVLFVLGVNEGVLPSPAAPQGIFTEAEREALAQKGMELAPDGKRRLYEEQFLIYRGLTKPSEALYLTYACGDTEGNSLFPSSLADRLLRMYPTLRAEQPDAFAVENLSPTACFHGLGEQLAKQEGMSPLWQDIYSYFCETPQWRERKDLLLEGLTADIRQEKLSPKVTKSLFGKNILSSVSRLERFAACPFSYFAEYGLKAEERKLYQLRTPDLGVLFHGVLETFAAGLADEGLSWQSLTKEETQRRVFAAVEQAAPLLGSEILLDSAANRYLIRRLKRISFRAAWTLAQHIQSGLFVPTAFELGFGQKESLPPIVISMADGSRLILRGKIDRVDLLDADGKRYVKIIDYKSGSKTFHFQDIYYGLQMQLLIYLDAFLKTQGGDGFAYRPGGVFYFRVTDPTLAVTTEMTAEEIQNQLYEKMQMSGLILNREEVIRAMDLSLFDTKTGAPLSGASSIIPLKYNKGGTPSAASYVAEEQDYYLLMDFVVQQAAKIGEQMKEGVITPSPYRKKDQTPCTYCKYASLCRYDYKDRPYYRDLKKMDAAAFWEELHKIQEEKEQET</sequence>
<keyword evidence="1" id="KW-0004">4Fe-4S</keyword>
<keyword evidence="2" id="KW-0540">Nuclease</keyword>
<dbReference type="InterPro" id="IPR049035">
    <property type="entry name" value="ADDB_N"/>
</dbReference>
<evidence type="ECO:0000256" key="11">
    <source>
        <dbReference type="ARBA" id="ARBA00023014"/>
    </source>
</evidence>
<keyword evidence="10" id="KW-0408">Iron</keyword>
<evidence type="ECO:0000256" key="1">
    <source>
        <dbReference type="ARBA" id="ARBA00022485"/>
    </source>
</evidence>
<evidence type="ECO:0000256" key="6">
    <source>
        <dbReference type="ARBA" id="ARBA00022801"/>
    </source>
</evidence>
<dbReference type="NCBIfam" id="TIGR02773">
    <property type="entry name" value="addB_Gpos"/>
    <property type="match status" value="1"/>
</dbReference>
<protein>
    <submittedName>
        <fullName evidence="16">Helicase-exonuclease AddAB subunit AddB</fullName>
    </submittedName>
</protein>
<evidence type="ECO:0000256" key="2">
    <source>
        <dbReference type="ARBA" id="ARBA00022722"/>
    </source>
</evidence>
<dbReference type="Gene3D" id="3.40.50.300">
    <property type="entry name" value="P-loop containing nucleotide triphosphate hydrolases"/>
    <property type="match status" value="4"/>
</dbReference>
<evidence type="ECO:0000259" key="14">
    <source>
        <dbReference type="Pfam" id="PF12705"/>
    </source>
</evidence>
<dbReference type="InterPro" id="IPR011604">
    <property type="entry name" value="PDDEXK-like_dom_sf"/>
</dbReference>
<accession>A0ABS2GC21</accession>
<gene>
    <name evidence="16" type="primary">addB</name>
    <name evidence="16" type="ORF">H9X83_11120</name>
</gene>